<reference evidence="2" key="1">
    <citation type="submission" date="2018-05" db="EMBL/GenBank/DDBJ databases">
        <authorList>
            <person name="Lanie J.A."/>
            <person name="Ng W.-L."/>
            <person name="Kazmierczak K.M."/>
            <person name="Andrzejewski T.M."/>
            <person name="Davidsen T.M."/>
            <person name="Wayne K.J."/>
            <person name="Tettelin H."/>
            <person name="Glass J.I."/>
            <person name="Rusch D."/>
            <person name="Podicherti R."/>
            <person name="Tsui H.-C.T."/>
            <person name="Winkler M.E."/>
        </authorList>
    </citation>
    <scope>NUCLEOTIDE SEQUENCE</scope>
</reference>
<dbReference type="AlphaFoldDB" id="A0A382A724"/>
<sequence length="389" mass="43166">YENTVAINVAYILGNSPARIWSVGWEQRPATEAEIADMRSVVRESMEEGAFGISTGLDYPPGAYASTDELIEISQESARLGGFYHTHTRASLKEKGVLAPWEESIEIGRKSEIPIHLTHFRQGYQGDGSHLDYLGLVDNARTEGLDVTFDCYTYPYSGTTITIGLPHWAKDGGPERLIAALKDPDDRSRMKKEITVDRLENNWLTNFTKEENKIYDGLLITEIANLRDQDPADALFDLLLEENLGISTVGLGTNPQTLPAFVSHPAGMVASDAILFGEYPNPRTYGCFPVVLAEFVRAEKQLRLPEAIRKMTSFPAQRLGLKDRGLIRDGYKADIVLFNPDTVKAPATKEHPKQYPIGIDYVIVNGKLVIDEGNNTGITPGRALRRGRD</sequence>
<gene>
    <name evidence="2" type="ORF">METZ01_LOCUS150088</name>
</gene>
<feature type="non-terminal residue" evidence="2">
    <location>
        <position position="1"/>
    </location>
</feature>
<evidence type="ECO:0000313" key="2">
    <source>
        <dbReference type="EMBL" id="SVA97234.1"/>
    </source>
</evidence>
<dbReference type="InterPro" id="IPR032466">
    <property type="entry name" value="Metal_Hydrolase"/>
</dbReference>
<name>A0A382A724_9ZZZZ</name>
<dbReference type="InterPro" id="IPR011059">
    <property type="entry name" value="Metal-dep_hydrolase_composite"/>
</dbReference>
<feature type="domain" description="Amidohydrolase 3" evidence="1">
    <location>
        <begin position="282"/>
        <end position="369"/>
    </location>
</feature>
<dbReference type="InterPro" id="IPR013108">
    <property type="entry name" value="Amidohydro_3"/>
</dbReference>
<dbReference type="SUPFAM" id="SSF51556">
    <property type="entry name" value="Metallo-dependent hydrolases"/>
    <property type="match status" value="1"/>
</dbReference>
<protein>
    <recommendedName>
        <fullName evidence="1">Amidohydrolase 3 domain-containing protein</fullName>
    </recommendedName>
</protein>
<accession>A0A382A724</accession>
<dbReference type="Pfam" id="PF07969">
    <property type="entry name" value="Amidohydro_3"/>
    <property type="match status" value="1"/>
</dbReference>
<organism evidence="2">
    <name type="scientific">marine metagenome</name>
    <dbReference type="NCBI Taxonomy" id="408172"/>
    <lineage>
        <taxon>unclassified sequences</taxon>
        <taxon>metagenomes</taxon>
        <taxon>ecological metagenomes</taxon>
    </lineage>
</organism>
<proteinExistence type="predicted"/>
<dbReference type="SUPFAM" id="SSF51338">
    <property type="entry name" value="Composite domain of metallo-dependent hydrolases"/>
    <property type="match status" value="1"/>
</dbReference>
<dbReference type="EMBL" id="UINC01024150">
    <property type="protein sequence ID" value="SVA97234.1"/>
    <property type="molecule type" value="Genomic_DNA"/>
</dbReference>
<dbReference type="GO" id="GO:0016810">
    <property type="term" value="F:hydrolase activity, acting on carbon-nitrogen (but not peptide) bonds"/>
    <property type="evidence" value="ECO:0007669"/>
    <property type="project" value="InterPro"/>
</dbReference>
<dbReference type="Gene3D" id="3.20.20.140">
    <property type="entry name" value="Metal-dependent hydrolases"/>
    <property type="match status" value="2"/>
</dbReference>
<evidence type="ECO:0000259" key="1">
    <source>
        <dbReference type="Pfam" id="PF07969"/>
    </source>
</evidence>